<dbReference type="PANTHER" id="PTHR35037:SF3">
    <property type="entry name" value="C-TERMINAL REGION OF AIDA-LIKE PROTEIN"/>
    <property type="match status" value="1"/>
</dbReference>
<dbReference type="InterPro" id="IPR013425">
    <property type="entry name" value="Autotrns_rpt"/>
</dbReference>
<dbReference type="Gene3D" id="2.40.128.130">
    <property type="entry name" value="Autotransporter beta-domain"/>
    <property type="match status" value="1"/>
</dbReference>
<dbReference type="PROSITE" id="PS51208">
    <property type="entry name" value="AUTOTRANSPORTER"/>
    <property type="match status" value="1"/>
</dbReference>
<dbReference type="RefSeq" id="WP_340337533.1">
    <property type="nucleotide sequence ID" value="NZ_JBBKZS010000011.1"/>
</dbReference>
<evidence type="ECO:0000259" key="2">
    <source>
        <dbReference type="PROSITE" id="PS51208"/>
    </source>
</evidence>
<dbReference type="Pfam" id="PF03797">
    <property type="entry name" value="Autotransporter"/>
    <property type="match status" value="1"/>
</dbReference>
<organism evidence="3 4">
    <name type="scientific">Variovorax robiniae</name>
    <dbReference type="NCBI Taxonomy" id="1836199"/>
    <lineage>
        <taxon>Bacteria</taxon>
        <taxon>Pseudomonadati</taxon>
        <taxon>Pseudomonadota</taxon>
        <taxon>Betaproteobacteria</taxon>
        <taxon>Burkholderiales</taxon>
        <taxon>Comamonadaceae</taxon>
        <taxon>Variovorax</taxon>
    </lineage>
</organism>
<dbReference type="Proteomes" id="UP001367030">
    <property type="component" value="Unassembled WGS sequence"/>
</dbReference>
<dbReference type="SUPFAM" id="SSF103515">
    <property type="entry name" value="Autotransporter"/>
    <property type="match status" value="1"/>
</dbReference>
<dbReference type="SMART" id="SM00869">
    <property type="entry name" value="Autotransporter"/>
    <property type="match status" value="1"/>
</dbReference>
<reference evidence="3 4" key="1">
    <citation type="submission" date="2024-03" db="EMBL/GenBank/DDBJ databases">
        <title>Novel species of the genus Variovorax.</title>
        <authorList>
            <person name="Liu Q."/>
            <person name="Xin Y.-H."/>
        </authorList>
    </citation>
    <scope>NUCLEOTIDE SEQUENCE [LARGE SCALE GENOMIC DNA]</scope>
    <source>
        <strain evidence="3 4">KACC 18901</strain>
    </source>
</reference>
<feature type="domain" description="Autotransporter" evidence="2">
    <location>
        <begin position="1302"/>
        <end position="1579"/>
    </location>
</feature>
<evidence type="ECO:0000256" key="1">
    <source>
        <dbReference type="ARBA" id="ARBA00022729"/>
    </source>
</evidence>
<dbReference type="InterPro" id="IPR006315">
    <property type="entry name" value="OM_autotransptr_brl_dom"/>
</dbReference>
<keyword evidence="1" id="KW-0732">Signal</keyword>
<dbReference type="InterPro" id="IPR011050">
    <property type="entry name" value="Pectin_lyase_fold/virulence"/>
</dbReference>
<dbReference type="NCBIfam" id="TIGR01414">
    <property type="entry name" value="autotrans_barl"/>
    <property type="match status" value="1"/>
</dbReference>
<dbReference type="SUPFAM" id="SSF51126">
    <property type="entry name" value="Pectin lyase-like"/>
    <property type="match status" value="3"/>
</dbReference>
<dbReference type="Pfam" id="PF18883">
    <property type="entry name" value="AC_1"/>
    <property type="match status" value="1"/>
</dbReference>
<dbReference type="PANTHER" id="PTHR35037">
    <property type="entry name" value="C-TERMINAL REGION OF AIDA-LIKE PROTEIN"/>
    <property type="match status" value="1"/>
</dbReference>
<dbReference type="InterPro" id="IPR005546">
    <property type="entry name" value="Autotransporte_beta"/>
</dbReference>
<sequence>MAGNTATVNVLAGGSINAVSTAPAPVMQLGTGGTGVLAVFGTGRITGFGLNIGAGGTLDLSGGTDPAGIVLNSLTGTGTINVGTSVLAVSNAEATSFGGRIRLEGASNTNPHGIFAKAGEGTLTIDGATIGKVDAGSTQEGEFVVLRGAIAQTSGDTKLSSVVIGLQTSGAMNVSGGTLAIDTGLTVGSFGGTGTVTQTGGAVTINQGCGAPARCASLNIGNQGGNGTYTISNGSLTFNGPGFVVLGRNPTATAPAAGLLQIDGGQVSVNQGTAILGNNAAPTGQGGTGTITQTGGTLTIANAAELYLAGSGTGTYNLNGGTLQIGGTSLKRDYAGLGGAYQFNLGGGTIQVLGTALTTDVNATLVGTTTSTIDTNGLGAQWSGILSGTGSLTKTGAGTLTLGAANTYSGTTTVSEGTLALGSSARLGLSSSLVVGAAGTFDMSAVTSPAPAVVLNGLSGAGLVNVGTNALVVVDGSPQQFSGRMSLEGNGWDASHGTFVMAGPSTLTIDNARIGRASGSGGSGEMIVGGGGALAQTSGDTKISALVLGLGDVAAGSANVGALNVTGGNLTLDTSLTVGSFGGTGTVTQSAGNVAVNYCGDITHCAALSIGNQGGKGAYNISGGTLAFNGPGQMVLGRNEGATTTASTGELLISGTGQVIVSNADLIVGNHLSTAAAQGTGTISQTGGTLTINNNANLNLGGSGHGIYNLSGGTLQIGGSSLRHDFEGQTAGGYKFNLGGGTIQVLGSALTTDIVAELVTGTSTIDTNGLEANWSGVLSGAGSLRKAGAGTLFLTASNDYTGGTAIDGGVLAVTSDANLGAPSGALRFGGGTLRLDADFTTARAITTEGTGSGIDTNGHALTLSQSISGGGSFAKLGAGNLVLTGDSTYTGGTTISGGTLQLGDGGTTGSIVGDVTNNTALIFNRSNAMTFAGAISGSGTVTKLGADALTLTGASSYSGGTILKFGRINVGHSTALGTGTLAMDEGTTLGFASDGLNLANAVVLTGTSDPVIDTGAFTGTLSGVISGGGALTKDGSGTLVLAGANTYTGATAVNAGTLRAGAANALSAASAHTVAPGATLDTGGFDQRLATLTNNGTVSLAGASAASALTVTGAYVGNGATLRLGTGGAGVGNRLVVDGPAASASGTTTVQIANLDGLGALTSGNGIEVIGARNGATTTAQTTRSAFALAGGHVDAGAFEYRLHAADARGAGESWYLRSTTTVVPPIDPIITPLPPIDPTNPSPPTVEVPTYRAEVPMLAALPGQVRQADLAMMGNLHRRMGDEAPGTWGAGAAPQDGSAFAAPGSRPAWGRLVYADLDIQAPGAAQARADTRVSGLQAGTDLFVANGWRAGIYVGFLDGKADVSGNARGVNAKVGSNDLRSRFLGAYGTWMDTSGWYVDTVLQGASHRLDIRPTGNATVSAKASGFMASVETGKAFALTETWSLEPQAQLAWQHNDFDDVVLSGARVRQDSSSGWIGRLGLRVKGDLATGAGRLQPYGRVNFYHGNFSGDTAVFIGPAAATAIDSKGSYSAGEVAAGATLALTATTSVYGEIGTLWNIGGDASVKSSVQGALGIKVRW</sequence>
<proteinExistence type="predicted"/>
<protein>
    <submittedName>
        <fullName evidence="3">Autotransporter outer membrane beta-barrel domain-containing protein</fullName>
    </submittedName>
</protein>
<accession>A0ABU8XCK3</accession>
<name>A0ABU8XCK3_9BURK</name>
<dbReference type="Pfam" id="PF12951">
    <property type="entry name" value="PATR"/>
    <property type="match status" value="5"/>
</dbReference>
<dbReference type="InterPro" id="IPR012332">
    <property type="entry name" value="Autotransporter_pectin_lyase_C"/>
</dbReference>
<gene>
    <name evidence="3" type="ORF">WKW79_23020</name>
</gene>
<dbReference type="InterPro" id="IPR051551">
    <property type="entry name" value="Autotransporter_adhesion"/>
</dbReference>
<dbReference type="InterPro" id="IPR043990">
    <property type="entry name" value="AC_1"/>
</dbReference>
<dbReference type="CDD" id="cd01344">
    <property type="entry name" value="PL2_Passenger_AT"/>
    <property type="match status" value="1"/>
</dbReference>
<dbReference type="EMBL" id="JBBKZS010000011">
    <property type="protein sequence ID" value="MEJ8857461.1"/>
    <property type="molecule type" value="Genomic_DNA"/>
</dbReference>
<dbReference type="Gene3D" id="2.160.20.20">
    <property type="match status" value="1"/>
</dbReference>
<evidence type="ECO:0000313" key="4">
    <source>
        <dbReference type="Proteomes" id="UP001367030"/>
    </source>
</evidence>
<evidence type="ECO:0000313" key="3">
    <source>
        <dbReference type="EMBL" id="MEJ8857461.1"/>
    </source>
</evidence>
<comment type="caution">
    <text evidence="3">The sequence shown here is derived from an EMBL/GenBank/DDBJ whole genome shotgun (WGS) entry which is preliminary data.</text>
</comment>
<dbReference type="InterPro" id="IPR036709">
    <property type="entry name" value="Autotransporte_beta_dom_sf"/>
</dbReference>
<dbReference type="NCBIfam" id="TIGR02601">
    <property type="entry name" value="autotrns_rpt"/>
    <property type="match status" value="4"/>
</dbReference>
<keyword evidence="4" id="KW-1185">Reference proteome</keyword>